<dbReference type="Gene3D" id="3.40.50.720">
    <property type="entry name" value="NAD(P)-binding Rossmann-like Domain"/>
    <property type="match status" value="1"/>
</dbReference>
<dbReference type="PANTHER" id="PTHR22604">
    <property type="entry name" value="OXIDOREDUCTASES"/>
    <property type="match status" value="1"/>
</dbReference>
<dbReference type="Gene3D" id="3.20.20.100">
    <property type="entry name" value="NADP-dependent oxidoreductase domain"/>
    <property type="match status" value="1"/>
</dbReference>
<dbReference type="EMBL" id="QJTE01000003">
    <property type="protein sequence ID" value="PYE83649.1"/>
    <property type="molecule type" value="Genomic_DNA"/>
</dbReference>
<evidence type="ECO:0000313" key="6">
    <source>
        <dbReference type="EMBL" id="PYE83649.1"/>
    </source>
</evidence>
<dbReference type="InterPro" id="IPR055170">
    <property type="entry name" value="GFO_IDH_MocA-like_dom"/>
</dbReference>
<dbReference type="PANTHER" id="PTHR22604:SF105">
    <property type="entry name" value="TRANS-1,2-DIHYDROBENZENE-1,2-DIOL DEHYDROGENASE"/>
    <property type="match status" value="1"/>
</dbReference>
<dbReference type="InterPro" id="IPR000683">
    <property type="entry name" value="Gfo/Idh/MocA-like_OxRdtase_N"/>
</dbReference>
<dbReference type="InterPro" id="IPR050984">
    <property type="entry name" value="Gfo/Idh/MocA_domain"/>
</dbReference>
<dbReference type="SUPFAM" id="SSF51735">
    <property type="entry name" value="NAD(P)-binding Rossmann-fold domains"/>
    <property type="match status" value="1"/>
</dbReference>
<sequence length="673" mass="71118">MTGPIRWGIIGPGAIAQNFADGVAEAPDATLQAIASRSAERRAEFGNRNAVPTRHDSYEALVADAEVDAVYIATPHPFHAEQGLLAIRAGKPLVIEKPLGLNAAEAVALVEAAQQEGVLLMEGFMYLLHPQIARMIEMIEGGAIGTVRHIRASFGFAATRDPESRLFSRALAGGGILDVGGYPVSAARLIAGIGTGGFADPLVVKGAGVLGPTGVDEVAHGLLTFQGGITAEIACAVTRTMENSITVEGTEGSLTLPDPWVPGRNAGPSDAVIRLVKNGETTEEWVKHPAHLFMHEAQAVSRALLGGLSEVPYPAMSPKGSIGNAAVLDQWRAELGYATFAEEPGALRRLPRTLPAGLPQVPQVTLPGLDRPMSQLVMGCDNRDTPAEGAVVWDAWMEAGGNAFDSAFVYGGGRHEAVLGQWIASRGVAEEITVISKGAHSPYCTPRALLAQFEISMGRLQLNHVPIYILHRDNPEVPVGEFVEAVNGLIAQGRVGIWGGSNWTPARLAEAQDYAEAKGLQGPSILNNNLSLAVMERPVWPGCVTSNDARTLAFLKERQVVHLSWSSQARGYFLPEALRDRLPEDTRPEACFGSAANAERRRRAEALAGARGVSAHNIATAWVLSQPFPSLALIGPRSAGEIASTLPGVGLTLDPGTVAWLNLETDAAPAELA</sequence>
<evidence type="ECO:0000259" key="5">
    <source>
        <dbReference type="Pfam" id="PF22725"/>
    </source>
</evidence>
<evidence type="ECO:0000256" key="1">
    <source>
        <dbReference type="ARBA" id="ARBA00010928"/>
    </source>
</evidence>
<reference evidence="6 7" key="1">
    <citation type="submission" date="2018-06" db="EMBL/GenBank/DDBJ databases">
        <title>Genomic Encyclopedia of Type Strains, Phase III (KMG-III): the genomes of soil and plant-associated and newly described type strains.</title>
        <authorList>
            <person name="Whitman W."/>
        </authorList>
    </citation>
    <scope>NUCLEOTIDE SEQUENCE [LARGE SCALE GENOMIC DNA]</scope>
    <source>
        <strain evidence="6 7">CECT 9025</strain>
    </source>
</reference>
<dbReference type="SUPFAM" id="SSF55347">
    <property type="entry name" value="Glyceraldehyde-3-phosphate dehydrogenase-like, C-terminal domain"/>
    <property type="match status" value="1"/>
</dbReference>
<gene>
    <name evidence="6" type="ORF">DFP88_1037</name>
</gene>
<feature type="domain" description="Gfo/Idh/MocA-like oxidoreductase N-terminal" evidence="4">
    <location>
        <begin position="5"/>
        <end position="124"/>
    </location>
</feature>
<evidence type="ECO:0000259" key="4">
    <source>
        <dbReference type="Pfam" id="PF01408"/>
    </source>
</evidence>
<dbReference type="SUPFAM" id="SSF51430">
    <property type="entry name" value="NAD(P)-linked oxidoreductase"/>
    <property type="match status" value="1"/>
</dbReference>
<dbReference type="Pfam" id="PF22725">
    <property type="entry name" value="GFO_IDH_MocA_C3"/>
    <property type="match status" value="1"/>
</dbReference>
<name>A0A318STF2_9RHOB</name>
<organism evidence="6 7">
    <name type="scientific">Pseudoroseicyclus aestuarii</name>
    <dbReference type="NCBI Taxonomy" id="1795041"/>
    <lineage>
        <taxon>Bacteria</taxon>
        <taxon>Pseudomonadati</taxon>
        <taxon>Pseudomonadota</taxon>
        <taxon>Alphaproteobacteria</taxon>
        <taxon>Rhodobacterales</taxon>
        <taxon>Paracoccaceae</taxon>
        <taxon>Pseudoroseicyclus</taxon>
    </lineage>
</organism>
<evidence type="ECO:0000259" key="3">
    <source>
        <dbReference type="Pfam" id="PF00248"/>
    </source>
</evidence>
<feature type="domain" description="NADP-dependent oxidoreductase" evidence="3">
    <location>
        <begin position="392"/>
        <end position="646"/>
    </location>
</feature>
<dbReference type="AlphaFoldDB" id="A0A318STF2"/>
<keyword evidence="7" id="KW-1185">Reference proteome</keyword>
<evidence type="ECO:0000313" key="7">
    <source>
        <dbReference type="Proteomes" id="UP000248311"/>
    </source>
</evidence>
<dbReference type="RefSeq" id="WP_110814225.1">
    <property type="nucleotide sequence ID" value="NZ_QJTE01000003.1"/>
</dbReference>
<dbReference type="GO" id="GO:0000166">
    <property type="term" value="F:nucleotide binding"/>
    <property type="evidence" value="ECO:0007669"/>
    <property type="project" value="InterPro"/>
</dbReference>
<dbReference type="OrthoDB" id="9815825at2"/>
<comment type="similarity">
    <text evidence="1">Belongs to the Gfo/Idh/MocA family.</text>
</comment>
<proteinExistence type="inferred from homology"/>
<dbReference type="Pfam" id="PF01408">
    <property type="entry name" value="GFO_IDH_MocA"/>
    <property type="match status" value="1"/>
</dbReference>
<protein>
    <submittedName>
        <fullName evidence="6">Putative dehydrogenase</fullName>
    </submittedName>
</protein>
<dbReference type="Proteomes" id="UP000248311">
    <property type="component" value="Unassembled WGS sequence"/>
</dbReference>
<dbReference type="InterPro" id="IPR036291">
    <property type="entry name" value="NAD(P)-bd_dom_sf"/>
</dbReference>
<feature type="domain" description="GFO/IDH/MocA-like oxidoreductase" evidence="5">
    <location>
        <begin position="133"/>
        <end position="254"/>
    </location>
</feature>
<comment type="caution">
    <text evidence="6">The sequence shown here is derived from an EMBL/GenBank/DDBJ whole genome shotgun (WGS) entry which is preliminary data.</text>
</comment>
<dbReference type="InterPro" id="IPR036812">
    <property type="entry name" value="NAD(P)_OxRdtase_dom_sf"/>
</dbReference>
<keyword evidence="2" id="KW-0560">Oxidoreductase</keyword>
<evidence type="ECO:0000256" key="2">
    <source>
        <dbReference type="ARBA" id="ARBA00023002"/>
    </source>
</evidence>
<dbReference type="Gene3D" id="3.30.360.10">
    <property type="entry name" value="Dihydrodipicolinate Reductase, domain 2"/>
    <property type="match status" value="1"/>
</dbReference>
<dbReference type="CDD" id="cd19082">
    <property type="entry name" value="AKR_AKR10A1_2"/>
    <property type="match status" value="1"/>
</dbReference>
<dbReference type="GO" id="GO:0016491">
    <property type="term" value="F:oxidoreductase activity"/>
    <property type="evidence" value="ECO:0007669"/>
    <property type="project" value="UniProtKB-KW"/>
</dbReference>
<dbReference type="Pfam" id="PF00248">
    <property type="entry name" value="Aldo_ket_red"/>
    <property type="match status" value="1"/>
</dbReference>
<dbReference type="InterPro" id="IPR023210">
    <property type="entry name" value="NADP_OxRdtase_dom"/>
</dbReference>
<accession>A0A318STF2</accession>